<accession>A0A848J4J9</accession>
<sequence length="376" mass="42063">MYRQQLISAILLLCLAILSCQKTEDAKPNVNTKDNSTESAIVKAESFFVKQFGAEFGIQSEQPEPIAQYVRRIYKDTKDNFWFGTNSLGLGRFDGRNLAYFSTKDGLSGNQITGIIEDHNGNIWMSTNGGVSMFDGKRFTNYTTEQGLTSNYVWSIFEDSKGIIWAGTGEGLCNIDPSSELDFSEFNFPKVKVQKSIPNKSAKRVSSIIEDNLGNLWFATDGLGVWKYNPTDNKKEKFTHFTQKDGLCGNSILSIIQDKNGNFWFGSRYGGISQYDGNSFKTFNSSNGYIGNDEVCAIYEDSKGNIWFSSEGYGIYRFDGKKLKIYGESEGLPIRAVQTIFEDNDGMYWIGGGSGLYLFDGNNFIHVSKNGPWGMC</sequence>
<dbReference type="PROSITE" id="PS51257">
    <property type="entry name" value="PROKAR_LIPOPROTEIN"/>
    <property type="match status" value="1"/>
</dbReference>
<dbReference type="GO" id="GO:0000155">
    <property type="term" value="F:phosphorelay sensor kinase activity"/>
    <property type="evidence" value="ECO:0007669"/>
    <property type="project" value="TreeGrafter"/>
</dbReference>
<dbReference type="Gene3D" id="2.130.10.10">
    <property type="entry name" value="YVTN repeat-like/Quinoprotein amine dehydrogenase"/>
    <property type="match status" value="4"/>
</dbReference>
<comment type="caution">
    <text evidence="3">The sequence shown here is derived from an EMBL/GenBank/DDBJ whole genome shotgun (WGS) entry which is preliminary data.</text>
</comment>
<dbReference type="EMBL" id="JABBNU010000015">
    <property type="protein sequence ID" value="NMM50681.1"/>
    <property type="molecule type" value="Genomic_DNA"/>
</dbReference>
<evidence type="ECO:0000256" key="2">
    <source>
        <dbReference type="SAM" id="SignalP"/>
    </source>
</evidence>
<name>A0A848J4J9_9BACT</name>
<feature type="chain" id="PRO_5032892419" description="Two component regulator with propeller domain" evidence="2">
    <location>
        <begin position="27"/>
        <end position="376"/>
    </location>
</feature>
<evidence type="ECO:0000313" key="3">
    <source>
        <dbReference type="EMBL" id="NMM50681.1"/>
    </source>
</evidence>
<evidence type="ECO:0000256" key="1">
    <source>
        <dbReference type="ARBA" id="ARBA00022553"/>
    </source>
</evidence>
<dbReference type="AlphaFoldDB" id="A0A848J4J9"/>
<gene>
    <name evidence="3" type="ORF">HH304_19885</name>
</gene>
<protein>
    <recommendedName>
        <fullName evidence="5">Two component regulator with propeller domain</fullName>
    </recommendedName>
</protein>
<organism evidence="3 4">
    <name type="scientific">Marinigracilibium pacificum</name>
    <dbReference type="NCBI Taxonomy" id="2729599"/>
    <lineage>
        <taxon>Bacteria</taxon>
        <taxon>Pseudomonadati</taxon>
        <taxon>Bacteroidota</taxon>
        <taxon>Cytophagia</taxon>
        <taxon>Cytophagales</taxon>
        <taxon>Flammeovirgaceae</taxon>
        <taxon>Marinigracilibium</taxon>
    </lineage>
</organism>
<keyword evidence="2" id="KW-0732">Signal</keyword>
<dbReference type="SUPFAM" id="SSF63829">
    <property type="entry name" value="Calcium-dependent phosphotriesterase"/>
    <property type="match status" value="2"/>
</dbReference>
<dbReference type="Pfam" id="PF07494">
    <property type="entry name" value="Reg_prop"/>
    <property type="match status" value="6"/>
</dbReference>
<dbReference type="InterPro" id="IPR011110">
    <property type="entry name" value="Reg_prop"/>
</dbReference>
<keyword evidence="4" id="KW-1185">Reference proteome</keyword>
<dbReference type="PANTHER" id="PTHR43547">
    <property type="entry name" value="TWO-COMPONENT HISTIDINE KINASE"/>
    <property type="match status" value="1"/>
</dbReference>
<reference evidence="3 4" key="1">
    <citation type="submission" date="2020-04" db="EMBL/GenBank/DDBJ databases">
        <title>Flammeovirgaceae bacterium KN852 isolated from deep sea.</title>
        <authorList>
            <person name="Zhang D.-C."/>
        </authorList>
    </citation>
    <scope>NUCLEOTIDE SEQUENCE [LARGE SCALE GENOMIC DNA]</scope>
    <source>
        <strain evidence="3 4">KN852</strain>
    </source>
</reference>
<keyword evidence="1" id="KW-0597">Phosphoprotein</keyword>
<evidence type="ECO:0008006" key="5">
    <source>
        <dbReference type="Google" id="ProtNLM"/>
    </source>
</evidence>
<feature type="signal peptide" evidence="2">
    <location>
        <begin position="1"/>
        <end position="26"/>
    </location>
</feature>
<dbReference type="Proteomes" id="UP000559010">
    <property type="component" value="Unassembled WGS sequence"/>
</dbReference>
<evidence type="ECO:0000313" key="4">
    <source>
        <dbReference type="Proteomes" id="UP000559010"/>
    </source>
</evidence>
<dbReference type="RefSeq" id="WP_169685048.1">
    <property type="nucleotide sequence ID" value="NZ_JABBNU010000015.1"/>
</dbReference>
<dbReference type="InterPro" id="IPR015943">
    <property type="entry name" value="WD40/YVTN_repeat-like_dom_sf"/>
</dbReference>
<dbReference type="PANTHER" id="PTHR43547:SF2">
    <property type="entry name" value="HYBRID SIGNAL TRANSDUCTION HISTIDINE KINASE C"/>
    <property type="match status" value="1"/>
</dbReference>
<proteinExistence type="predicted"/>